<keyword evidence="2" id="KW-0812">Transmembrane</keyword>
<reference evidence="3 4" key="1">
    <citation type="submission" date="2020-07" db="EMBL/GenBank/DDBJ databases">
        <title>Sequencing the genomes of 1000 actinobacteria strains.</title>
        <authorList>
            <person name="Klenk H.-P."/>
        </authorList>
    </citation>
    <scope>NUCLEOTIDE SEQUENCE [LARGE SCALE GENOMIC DNA]</scope>
    <source>
        <strain evidence="3 4">DSM 18248</strain>
    </source>
</reference>
<organism evidence="3 4">
    <name type="scientific">Nocardioides marinus</name>
    <dbReference type="NCBI Taxonomy" id="374514"/>
    <lineage>
        <taxon>Bacteria</taxon>
        <taxon>Bacillati</taxon>
        <taxon>Actinomycetota</taxon>
        <taxon>Actinomycetes</taxon>
        <taxon>Propionibacteriales</taxon>
        <taxon>Nocardioidaceae</taxon>
        <taxon>Nocardioides</taxon>
    </lineage>
</organism>
<keyword evidence="2" id="KW-1133">Transmembrane helix</keyword>
<keyword evidence="2" id="KW-0472">Membrane</keyword>
<dbReference type="AlphaFoldDB" id="A0A7Y9YEI7"/>
<feature type="transmembrane region" description="Helical" evidence="2">
    <location>
        <begin position="181"/>
        <end position="204"/>
    </location>
</feature>
<keyword evidence="4" id="KW-1185">Reference proteome</keyword>
<evidence type="ECO:0000256" key="1">
    <source>
        <dbReference type="SAM" id="MobiDB-lite"/>
    </source>
</evidence>
<dbReference type="Proteomes" id="UP000537326">
    <property type="component" value="Unassembled WGS sequence"/>
</dbReference>
<accession>A0A7Y9YEI7</accession>
<dbReference type="RefSeq" id="WP_343045528.1">
    <property type="nucleotide sequence ID" value="NZ_BAAAPP010000012.1"/>
</dbReference>
<feature type="transmembrane region" description="Helical" evidence="2">
    <location>
        <begin position="224"/>
        <end position="247"/>
    </location>
</feature>
<evidence type="ECO:0008006" key="5">
    <source>
        <dbReference type="Google" id="ProtNLM"/>
    </source>
</evidence>
<evidence type="ECO:0000313" key="4">
    <source>
        <dbReference type="Proteomes" id="UP000537326"/>
    </source>
</evidence>
<dbReference type="Pfam" id="PF09490">
    <property type="entry name" value="CbtA"/>
    <property type="match status" value="1"/>
</dbReference>
<name>A0A7Y9YEI7_9ACTN</name>
<comment type="caution">
    <text evidence="3">The sequence shown here is derived from an EMBL/GenBank/DDBJ whole genome shotgun (WGS) entry which is preliminary data.</text>
</comment>
<feature type="compositionally biased region" description="Basic and acidic residues" evidence="1">
    <location>
        <begin position="50"/>
        <end position="65"/>
    </location>
</feature>
<proteinExistence type="predicted"/>
<gene>
    <name evidence="3" type="ORF">BKA05_001057</name>
</gene>
<evidence type="ECO:0000256" key="2">
    <source>
        <dbReference type="SAM" id="Phobius"/>
    </source>
</evidence>
<sequence>MSTPVPARALLVRGLLAGLLAGLVTFAVAHQVGEPSVEQAIALESTAPPGHDHAESTPAHSHAEEDAVVSRTVQRTVGLWLSTVLVGLALGGLVALGAAYAVGRLGSLSAAQSTAVVALVGFVSFTLVPFSKYPANPPAVGSGETIGERTAAYFGFAALSLVLAVLAVVAAVRLARHLDGYAASVAAGTGYLALVVSVGVLLPAGEDVGAYPAGVLWAFRTASLVVQTTLWAVLGLVLTGLVGRLSARARHEVARRQLAASL</sequence>
<feature type="transmembrane region" description="Helical" evidence="2">
    <location>
        <begin position="151"/>
        <end position="174"/>
    </location>
</feature>
<feature type="region of interest" description="Disordered" evidence="1">
    <location>
        <begin position="47"/>
        <end position="67"/>
    </location>
</feature>
<feature type="transmembrane region" description="Helical" evidence="2">
    <location>
        <begin position="114"/>
        <end position="131"/>
    </location>
</feature>
<feature type="transmembrane region" description="Helical" evidence="2">
    <location>
        <begin position="79"/>
        <end position="102"/>
    </location>
</feature>
<protein>
    <recommendedName>
        <fullName evidence="5">Cobalt transporter subunit (CbtA)</fullName>
    </recommendedName>
</protein>
<dbReference type="EMBL" id="JACBZI010000001">
    <property type="protein sequence ID" value="NYI09542.1"/>
    <property type="molecule type" value="Genomic_DNA"/>
</dbReference>
<dbReference type="InterPro" id="IPR012666">
    <property type="entry name" value="CbtA_put"/>
</dbReference>
<evidence type="ECO:0000313" key="3">
    <source>
        <dbReference type="EMBL" id="NYI09542.1"/>
    </source>
</evidence>